<dbReference type="Pfam" id="PF25057">
    <property type="entry name" value="CUT_N"/>
    <property type="match status" value="1"/>
</dbReference>
<dbReference type="WBParaSite" id="jg26408">
    <property type="protein sequence ID" value="jg26408"/>
    <property type="gene ID" value="jg26408"/>
</dbReference>
<feature type="domain" description="ZP" evidence="3">
    <location>
        <begin position="3"/>
        <end position="188"/>
    </location>
</feature>
<dbReference type="PROSITE" id="PS51034">
    <property type="entry name" value="ZP_2"/>
    <property type="match status" value="1"/>
</dbReference>
<dbReference type="Proteomes" id="UP000887574">
    <property type="component" value="Unplaced"/>
</dbReference>
<organism evidence="4 5">
    <name type="scientific">Ditylenchus dipsaci</name>
    <dbReference type="NCBI Taxonomy" id="166011"/>
    <lineage>
        <taxon>Eukaryota</taxon>
        <taxon>Metazoa</taxon>
        <taxon>Ecdysozoa</taxon>
        <taxon>Nematoda</taxon>
        <taxon>Chromadorea</taxon>
        <taxon>Rhabditida</taxon>
        <taxon>Tylenchina</taxon>
        <taxon>Tylenchomorpha</taxon>
        <taxon>Sphaerularioidea</taxon>
        <taxon>Anguinidae</taxon>
        <taxon>Anguininae</taxon>
        <taxon>Ditylenchus</taxon>
    </lineage>
</organism>
<accession>A0A915E5H9</accession>
<dbReference type="GO" id="GO:0042302">
    <property type="term" value="F:structural constituent of cuticle"/>
    <property type="evidence" value="ECO:0007669"/>
    <property type="project" value="UniProtKB-KW"/>
</dbReference>
<dbReference type="InterPro" id="IPR001507">
    <property type="entry name" value="ZP_dom"/>
</dbReference>
<dbReference type="AlphaFoldDB" id="A0A915E5H9"/>
<evidence type="ECO:0000259" key="3">
    <source>
        <dbReference type="PROSITE" id="PS51034"/>
    </source>
</evidence>
<evidence type="ECO:0000313" key="5">
    <source>
        <dbReference type="WBParaSite" id="jg26408"/>
    </source>
</evidence>
<dbReference type="SMART" id="SM00241">
    <property type="entry name" value="ZP"/>
    <property type="match status" value="1"/>
</dbReference>
<name>A0A915E5H9_9BILA</name>
<dbReference type="PANTHER" id="PTHR22907:SF32">
    <property type="entry name" value="ZP DOMAIN-CONTAINING PROTEIN"/>
    <property type="match status" value="1"/>
</dbReference>
<dbReference type="InterPro" id="IPR056953">
    <property type="entry name" value="CUT_N"/>
</dbReference>
<evidence type="ECO:0000313" key="4">
    <source>
        <dbReference type="Proteomes" id="UP000887574"/>
    </source>
</evidence>
<keyword evidence="1" id="KW-0193">Cuticle</keyword>
<reference evidence="5" key="1">
    <citation type="submission" date="2022-11" db="UniProtKB">
        <authorList>
            <consortium name="WormBaseParasite"/>
        </authorList>
    </citation>
    <scope>IDENTIFICATION</scope>
</reference>
<protein>
    <submittedName>
        <fullName evidence="5">ZP domain-containing protein</fullName>
    </submittedName>
</protein>
<dbReference type="InterPro" id="IPR051962">
    <property type="entry name" value="Cuticlin"/>
</dbReference>
<sequence length="188" mass="20621">MQEFLARRHRFLDIITTLPFNGHIFVKGRAKDSSCKQSYAHTGKNQTNAYSLPLGKCGMQRLRSANPRGINFGITVVVSFHPDGFITKNDRAFHVRCFYMEPDEVVTSSLEVSQLPTLQVSDSMAMPTCEYSVHSGSVDGPSLTYANVGETLSLTGLVSWLRVELRSLSSDRSKSASCNSLSSSSSSS</sequence>
<keyword evidence="2" id="KW-0732">Signal</keyword>
<keyword evidence="4" id="KW-1185">Reference proteome</keyword>
<evidence type="ECO:0000256" key="1">
    <source>
        <dbReference type="ARBA" id="ARBA00022460"/>
    </source>
</evidence>
<dbReference type="PANTHER" id="PTHR22907">
    <property type="entry name" value="GH04558P"/>
    <property type="match status" value="1"/>
</dbReference>
<evidence type="ECO:0000256" key="2">
    <source>
        <dbReference type="ARBA" id="ARBA00022729"/>
    </source>
</evidence>
<proteinExistence type="predicted"/>